<evidence type="ECO:0000256" key="3">
    <source>
        <dbReference type="ARBA" id="ARBA00022884"/>
    </source>
</evidence>
<comment type="caution">
    <text evidence="5">The sequence shown here is derived from an EMBL/GenBank/DDBJ whole genome shotgun (WGS) entry which is preliminary data.</text>
</comment>
<dbReference type="STRING" id="69279.BG36_20505"/>
<dbReference type="Pfam" id="PF07378">
    <property type="entry name" value="FlbT"/>
    <property type="match status" value="1"/>
</dbReference>
<evidence type="ECO:0000313" key="7">
    <source>
        <dbReference type="Proteomes" id="UP000019849"/>
    </source>
</evidence>
<keyword evidence="6" id="KW-0966">Cell projection</keyword>
<keyword evidence="8" id="KW-1185">Reference proteome</keyword>
<reference evidence="6 8" key="2">
    <citation type="submission" date="2019-03" db="EMBL/GenBank/DDBJ databases">
        <title>Genomic Encyclopedia of Type Strains, Phase IV (KMG-IV): sequencing the most valuable type-strain genomes for metagenomic binning, comparative biology and taxonomic classification.</title>
        <authorList>
            <person name="Goeker M."/>
        </authorList>
    </citation>
    <scope>NUCLEOTIDE SEQUENCE [LARGE SCALE GENOMIC DNA]</scope>
    <source>
        <strain evidence="6 8">DSM 11603</strain>
    </source>
</reference>
<reference evidence="5 7" key="1">
    <citation type="submission" date="2014-02" db="EMBL/GenBank/DDBJ databases">
        <title>Aquamicrobium defluvii Genome sequencing.</title>
        <authorList>
            <person name="Wang X."/>
        </authorList>
    </citation>
    <scope>NUCLEOTIDE SEQUENCE [LARGE SCALE GENOMIC DNA]</scope>
    <source>
        <strain evidence="5 7">W13Z1</strain>
    </source>
</reference>
<evidence type="ECO:0000313" key="5">
    <source>
        <dbReference type="EMBL" id="EXL09524.1"/>
    </source>
</evidence>
<evidence type="ECO:0000313" key="8">
    <source>
        <dbReference type="Proteomes" id="UP000294958"/>
    </source>
</evidence>
<dbReference type="GO" id="GO:1902209">
    <property type="term" value="P:negative regulation of bacterial-type flagellum assembly"/>
    <property type="evidence" value="ECO:0007669"/>
    <property type="project" value="UniProtKB-UniRule"/>
</dbReference>
<evidence type="ECO:0000256" key="1">
    <source>
        <dbReference type="ARBA" id="ARBA00022491"/>
    </source>
</evidence>
<accession>A0A011TD18</accession>
<dbReference type="PATRIC" id="fig|69279.3.peg.1038"/>
<dbReference type="AlphaFoldDB" id="A0A011TD18"/>
<dbReference type="GO" id="GO:0048027">
    <property type="term" value="F:mRNA 5'-UTR binding"/>
    <property type="evidence" value="ECO:0007669"/>
    <property type="project" value="UniProtKB-UniRule"/>
</dbReference>
<comment type="similarity">
    <text evidence="4">Belongs to the FlbT family.</text>
</comment>
<dbReference type="EMBL" id="SNZF01000015">
    <property type="protein sequence ID" value="TDR34270.1"/>
    <property type="molecule type" value="Genomic_DNA"/>
</dbReference>
<dbReference type="HOGENOM" id="CLU_130913_1_0_5"/>
<keyword evidence="2 4" id="KW-1005">Bacterial flagellum biogenesis</keyword>
<dbReference type="GO" id="GO:0006402">
    <property type="term" value="P:mRNA catabolic process"/>
    <property type="evidence" value="ECO:0007669"/>
    <property type="project" value="InterPro"/>
</dbReference>
<gene>
    <name evidence="4" type="primary">flbT</name>
    <name evidence="5" type="ORF">BG36_20505</name>
    <name evidence="6" type="ORF">DES43_11538</name>
</gene>
<dbReference type="OrthoDB" id="7932924at2"/>
<evidence type="ECO:0000256" key="2">
    <source>
        <dbReference type="ARBA" id="ARBA00022795"/>
    </source>
</evidence>
<dbReference type="HAMAP" id="MF_00783">
    <property type="entry name" value="FlbT"/>
    <property type="match status" value="1"/>
</dbReference>
<dbReference type="Proteomes" id="UP000019849">
    <property type="component" value="Unassembled WGS sequence"/>
</dbReference>
<dbReference type="NCBIfam" id="NF001995">
    <property type="entry name" value="PRK00794.1-1"/>
    <property type="match status" value="1"/>
</dbReference>
<keyword evidence="6" id="KW-0282">Flagellum</keyword>
<dbReference type="EMBL" id="JENY01000006">
    <property type="protein sequence ID" value="EXL09524.1"/>
    <property type="molecule type" value="Genomic_DNA"/>
</dbReference>
<dbReference type="GO" id="GO:0044781">
    <property type="term" value="P:bacterial-type flagellum organization"/>
    <property type="evidence" value="ECO:0007669"/>
    <property type="project" value="UniProtKB-KW"/>
</dbReference>
<sequence>MKGTLKLSLKANEKIYINGAVIRPDRKVTIELMNDVQFLLENHVLQPEDASTPLRQLYFILQVMLMNPQGAPDAREMFRKSLPLMLASFTDERILASLKQVDRMVGEGDVYGALKAIRALYPVEQAALRAGHEPEQREYEAIAVGAR</sequence>
<dbReference type="RefSeq" id="WP_035024258.1">
    <property type="nucleotide sequence ID" value="NZ_KK073880.1"/>
</dbReference>
<evidence type="ECO:0000313" key="6">
    <source>
        <dbReference type="EMBL" id="TDR34270.1"/>
    </source>
</evidence>
<protein>
    <recommendedName>
        <fullName evidence="4">Probable flagellum biosynthesis repressor protein FlbT</fullName>
    </recommendedName>
</protein>
<keyword evidence="3 4" id="KW-0694">RNA-binding</keyword>
<proteinExistence type="inferred from homology"/>
<evidence type="ECO:0000256" key="4">
    <source>
        <dbReference type="HAMAP-Rule" id="MF_00783"/>
    </source>
</evidence>
<organism evidence="5 7">
    <name type="scientific">Aquamicrobium defluvii</name>
    <dbReference type="NCBI Taxonomy" id="69279"/>
    <lineage>
        <taxon>Bacteria</taxon>
        <taxon>Pseudomonadati</taxon>
        <taxon>Pseudomonadota</taxon>
        <taxon>Alphaproteobacteria</taxon>
        <taxon>Hyphomicrobiales</taxon>
        <taxon>Phyllobacteriaceae</taxon>
        <taxon>Aquamicrobium</taxon>
    </lineage>
</organism>
<dbReference type="eggNOG" id="COG5443">
    <property type="taxonomic scope" value="Bacteria"/>
</dbReference>
<dbReference type="PIRSF" id="PIRSF009533">
    <property type="entry name" value="FlbT"/>
    <property type="match status" value="1"/>
</dbReference>
<keyword evidence="1 4" id="KW-0678">Repressor</keyword>
<dbReference type="Proteomes" id="UP000294958">
    <property type="component" value="Unassembled WGS sequence"/>
</dbReference>
<name>A0A011TD18_9HYPH</name>
<dbReference type="InterPro" id="IPR009967">
    <property type="entry name" value="Flagellum_FlbT"/>
</dbReference>
<comment type="function">
    <text evidence="4">Has a post-transcriptional repressor function in flagellum biogenesis. Associates with the 5'-UTR of fljK mRNA and promotes its degradation.</text>
</comment>
<keyword evidence="6" id="KW-0969">Cilium</keyword>